<dbReference type="Proteomes" id="UP001501074">
    <property type="component" value="Unassembled WGS sequence"/>
</dbReference>
<reference evidence="4" key="1">
    <citation type="journal article" date="2019" name="Int. J. Syst. Evol. Microbiol.">
        <title>The Global Catalogue of Microorganisms (GCM) 10K type strain sequencing project: providing services to taxonomists for standard genome sequencing and annotation.</title>
        <authorList>
            <consortium name="The Broad Institute Genomics Platform"/>
            <consortium name="The Broad Institute Genome Sequencing Center for Infectious Disease"/>
            <person name="Wu L."/>
            <person name="Ma J."/>
        </authorList>
    </citation>
    <scope>NUCLEOTIDE SEQUENCE [LARGE SCALE GENOMIC DNA]</scope>
    <source>
        <strain evidence="4">JCM 16902</strain>
    </source>
</reference>
<evidence type="ECO:0000313" key="3">
    <source>
        <dbReference type="EMBL" id="GAA3628397.1"/>
    </source>
</evidence>
<dbReference type="GO" id="GO:0016787">
    <property type="term" value="F:hydrolase activity"/>
    <property type="evidence" value="ECO:0007669"/>
    <property type="project" value="UniProtKB-KW"/>
</dbReference>
<evidence type="ECO:0000313" key="4">
    <source>
        <dbReference type="Proteomes" id="UP001501074"/>
    </source>
</evidence>
<dbReference type="InterPro" id="IPR029058">
    <property type="entry name" value="AB_hydrolase_fold"/>
</dbReference>
<evidence type="ECO:0000256" key="1">
    <source>
        <dbReference type="ARBA" id="ARBA00022801"/>
    </source>
</evidence>
<keyword evidence="4" id="KW-1185">Reference proteome</keyword>
<comment type="caution">
    <text evidence="3">The sequence shown here is derived from an EMBL/GenBank/DDBJ whole genome shotgun (WGS) entry which is preliminary data.</text>
</comment>
<sequence>MSNADSVPTVFCLHALGLSARSFGPVASELGSAAHLDAIDLPGFGAAAPLGGAPVASMMDEVVARIRAVGSQRWYLVGHSMGGKIATLIAARALADPASLPGLAGIALLAASPPGPEPMDEEQRARMLRWVRDTGRLSPQAAREFLDENLGAPLPVELDALAMDDLQRASGEAWTGWLSAGNREDWSARVGRLEVPAVVLAGGDDDDLGPDAQRRLHTPVYPDAHFVTLAGAGHMLPLERPRDVADALRDLLNRSSDHGE</sequence>
<proteinExistence type="predicted"/>
<dbReference type="PANTHER" id="PTHR43798:SF31">
    <property type="entry name" value="AB HYDROLASE SUPERFAMILY PROTEIN YCLE"/>
    <property type="match status" value="1"/>
</dbReference>
<gene>
    <name evidence="3" type="ORF">GCM10022223_52200</name>
</gene>
<keyword evidence="1 3" id="KW-0378">Hydrolase</keyword>
<dbReference type="EMBL" id="BAAAZO010000010">
    <property type="protein sequence ID" value="GAA3628397.1"/>
    <property type="molecule type" value="Genomic_DNA"/>
</dbReference>
<dbReference type="PANTHER" id="PTHR43798">
    <property type="entry name" value="MONOACYLGLYCEROL LIPASE"/>
    <property type="match status" value="1"/>
</dbReference>
<organism evidence="3 4">
    <name type="scientific">Kineosporia mesophila</name>
    <dbReference type="NCBI Taxonomy" id="566012"/>
    <lineage>
        <taxon>Bacteria</taxon>
        <taxon>Bacillati</taxon>
        <taxon>Actinomycetota</taxon>
        <taxon>Actinomycetes</taxon>
        <taxon>Kineosporiales</taxon>
        <taxon>Kineosporiaceae</taxon>
        <taxon>Kineosporia</taxon>
    </lineage>
</organism>
<name>A0ABP7AAV8_9ACTN</name>
<protein>
    <submittedName>
        <fullName evidence="3">Alpha/beta hydrolase</fullName>
    </submittedName>
</protein>
<dbReference type="Gene3D" id="3.40.50.1820">
    <property type="entry name" value="alpha/beta hydrolase"/>
    <property type="match status" value="1"/>
</dbReference>
<evidence type="ECO:0000259" key="2">
    <source>
        <dbReference type="Pfam" id="PF12697"/>
    </source>
</evidence>
<dbReference type="InterPro" id="IPR000073">
    <property type="entry name" value="AB_hydrolase_1"/>
</dbReference>
<dbReference type="Pfam" id="PF12697">
    <property type="entry name" value="Abhydrolase_6"/>
    <property type="match status" value="1"/>
</dbReference>
<dbReference type="InterPro" id="IPR050266">
    <property type="entry name" value="AB_hydrolase_sf"/>
</dbReference>
<accession>A0ABP7AAV8</accession>
<dbReference type="RefSeq" id="WP_231484539.1">
    <property type="nucleotide sequence ID" value="NZ_BAAAZO010000010.1"/>
</dbReference>
<dbReference type="SUPFAM" id="SSF53474">
    <property type="entry name" value="alpha/beta-Hydrolases"/>
    <property type="match status" value="1"/>
</dbReference>
<feature type="domain" description="AB hydrolase-1" evidence="2">
    <location>
        <begin position="10"/>
        <end position="247"/>
    </location>
</feature>